<comment type="caution">
    <text evidence="3">The sequence shown here is derived from an EMBL/GenBank/DDBJ whole genome shotgun (WGS) entry which is preliminary data.</text>
</comment>
<dbReference type="InterPro" id="IPR044398">
    <property type="entry name" value="Globin-sensor_dom"/>
</dbReference>
<dbReference type="GO" id="GO:0020037">
    <property type="term" value="F:heme binding"/>
    <property type="evidence" value="ECO:0007669"/>
    <property type="project" value="InterPro"/>
</dbReference>
<keyword evidence="1" id="KW-1133">Transmembrane helix</keyword>
<feature type="transmembrane region" description="Helical" evidence="1">
    <location>
        <begin position="227"/>
        <end position="249"/>
    </location>
</feature>
<evidence type="ECO:0000313" key="4">
    <source>
        <dbReference type="Proteomes" id="UP000245591"/>
    </source>
</evidence>
<gene>
    <name evidence="3" type="ORF">BB558_006937</name>
</gene>
<proteinExistence type="predicted"/>
<keyword evidence="1" id="KW-0812">Transmembrane</keyword>
<dbReference type="AlphaFoldDB" id="A0A2U1IWD8"/>
<dbReference type="Gene3D" id="1.10.490.10">
    <property type="entry name" value="Globins"/>
    <property type="match status" value="1"/>
</dbReference>
<feature type="domain" description="Globin-sensor" evidence="2">
    <location>
        <begin position="17"/>
        <end position="201"/>
    </location>
</feature>
<sequence>MASNEVLDENKLIDDLMYRVTYVTKFIEFTGEDHERILELNELLVPLVGPITDAVYVKNFSYDITKESFTMKQEFFEDNINANVKTLKLDDPIIKFRKTMLSKYIKKLVTMPLDAKKIKYLDWVGEIHTDTKTKKSKINVEYIHCNALMGFVAGALLNIVQTATQEQLNITPEKKRQAVVALSKLLWVQNDLFVRHYIPREDSELMIARNKRLLKKERNPPLTVLKLFGSTLGTFAVGIAATVGALSFLSK</sequence>
<accession>A0A2U1IWD8</accession>
<dbReference type="PANTHER" id="PTHR42071:SF1">
    <property type="entry name" value="GLOBIN-SENSOR DOMAIN-CONTAINING PROTEIN"/>
    <property type="match status" value="1"/>
</dbReference>
<keyword evidence="1" id="KW-0472">Membrane</keyword>
<reference evidence="3 4" key="1">
    <citation type="journal article" date="2018" name="MBio">
        <title>Comparative Genomics Reveals the Core Gene Toolbox for the Fungus-Insect Symbiosis.</title>
        <authorList>
            <person name="Wang Y."/>
            <person name="Stata M."/>
            <person name="Wang W."/>
            <person name="Stajich J.E."/>
            <person name="White M.M."/>
            <person name="Moncalvo J.M."/>
        </authorList>
    </citation>
    <scope>NUCLEOTIDE SEQUENCE [LARGE SCALE GENOMIC DNA]</scope>
    <source>
        <strain evidence="3 4">AUS-126-30</strain>
    </source>
</reference>
<protein>
    <recommendedName>
        <fullName evidence="2">Globin-sensor domain-containing protein</fullName>
    </recommendedName>
</protein>
<dbReference type="PANTHER" id="PTHR42071">
    <property type="entry name" value="PROTOGLOBIN DOMAIN-CONTAINING PROTEIN"/>
    <property type="match status" value="1"/>
</dbReference>
<dbReference type="EMBL" id="MBFU01000979">
    <property type="protein sequence ID" value="PVZ97117.1"/>
    <property type="molecule type" value="Genomic_DNA"/>
</dbReference>
<name>A0A2U1IWD8_SMIAN</name>
<evidence type="ECO:0000259" key="2">
    <source>
        <dbReference type="Pfam" id="PF11563"/>
    </source>
</evidence>
<evidence type="ECO:0000313" key="3">
    <source>
        <dbReference type="EMBL" id="PVZ97117.1"/>
    </source>
</evidence>
<dbReference type="Proteomes" id="UP000245591">
    <property type="component" value="Unassembled WGS sequence"/>
</dbReference>
<dbReference type="InterPro" id="IPR012292">
    <property type="entry name" value="Globin/Proto"/>
</dbReference>
<dbReference type="GO" id="GO:0019825">
    <property type="term" value="F:oxygen binding"/>
    <property type="evidence" value="ECO:0007669"/>
    <property type="project" value="InterPro"/>
</dbReference>
<keyword evidence="4" id="KW-1185">Reference proteome</keyword>
<evidence type="ECO:0000256" key="1">
    <source>
        <dbReference type="SAM" id="Phobius"/>
    </source>
</evidence>
<dbReference type="Pfam" id="PF11563">
    <property type="entry name" value="Protoglobin"/>
    <property type="match status" value="1"/>
</dbReference>
<organism evidence="3 4">
    <name type="scientific">Smittium angustum</name>
    <dbReference type="NCBI Taxonomy" id="133377"/>
    <lineage>
        <taxon>Eukaryota</taxon>
        <taxon>Fungi</taxon>
        <taxon>Fungi incertae sedis</taxon>
        <taxon>Zoopagomycota</taxon>
        <taxon>Kickxellomycotina</taxon>
        <taxon>Harpellomycetes</taxon>
        <taxon>Harpellales</taxon>
        <taxon>Legeriomycetaceae</taxon>
        <taxon>Smittium</taxon>
    </lineage>
</organism>